<dbReference type="InterPro" id="IPR011663">
    <property type="entry name" value="UTRA"/>
</dbReference>
<dbReference type="PROSITE" id="PS50949">
    <property type="entry name" value="HTH_GNTR"/>
    <property type="match status" value="1"/>
</dbReference>
<dbReference type="CDD" id="cd07377">
    <property type="entry name" value="WHTH_GntR"/>
    <property type="match status" value="1"/>
</dbReference>
<gene>
    <name evidence="5" type="ORF">C6I21_08120</name>
</gene>
<dbReference type="InterPro" id="IPR050679">
    <property type="entry name" value="Bact_HTH_transcr_reg"/>
</dbReference>
<dbReference type="InterPro" id="IPR036390">
    <property type="entry name" value="WH_DNA-bd_sf"/>
</dbReference>
<organism evidence="5 6">
    <name type="scientific">Alkalicoccus urumqiensis</name>
    <name type="common">Bacillus urumqiensis</name>
    <dbReference type="NCBI Taxonomy" id="1548213"/>
    <lineage>
        <taxon>Bacteria</taxon>
        <taxon>Bacillati</taxon>
        <taxon>Bacillota</taxon>
        <taxon>Bacilli</taxon>
        <taxon>Bacillales</taxon>
        <taxon>Bacillaceae</taxon>
        <taxon>Alkalicoccus</taxon>
    </lineage>
</organism>
<dbReference type="PRINTS" id="PR00035">
    <property type="entry name" value="HTHGNTR"/>
</dbReference>
<protein>
    <submittedName>
        <fullName evidence="5">GntR family transcriptional regulator</fullName>
    </submittedName>
</protein>
<dbReference type="InterPro" id="IPR028978">
    <property type="entry name" value="Chorismate_lyase_/UTRA_dom_sf"/>
</dbReference>
<dbReference type="EMBL" id="PVNS01000006">
    <property type="protein sequence ID" value="PRO65888.1"/>
    <property type="molecule type" value="Genomic_DNA"/>
</dbReference>
<dbReference type="Proteomes" id="UP000243650">
    <property type="component" value="Unassembled WGS sequence"/>
</dbReference>
<keyword evidence="6" id="KW-1185">Reference proteome</keyword>
<dbReference type="SUPFAM" id="SSF46785">
    <property type="entry name" value="Winged helix' DNA-binding domain"/>
    <property type="match status" value="1"/>
</dbReference>
<evidence type="ECO:0000256" key="3">
    <source>
        <dbReference type="ARBA" id="ARBA00023163"/>
    </source>
</evidence>
<dbReference type="Gene3D" id="1.10.10.10">
    <property type="entry name" value="Winged helix-like DNA-binding domain superfamily/Winged helix DNA-binding domain"/>
    <property type="match status" value="1"/>
</dbReference>
<keyword evidence="1" id="KW-0805">Transcription regulation</keyword>
<dbReference type="Pfam" id="PF07702">
    <property type="entry name" value="UTRA"/>
    <property type="match status" value="1"/>
</dbReference>
<evidence type="ECO:0000313" key="6">
    <source>
        <dbReference type="Proteomes" id="UP000243650"/>
    </source>
</evidence>
<dbReference type="AlphaFoldDB" id="A0A2P6MI05"/>
<dbReference type="PANTHER" id="PTHR44846:SF1">
    <property type="entry name" value="MANNOSYL-D-GLYCERATE TRANSPORT_METABOLISM SYSTEM REPRESSOR MNGR-RELATED"/>
    <property type="match status" value="1"/>
</dbReference>
<evidence type="ECO:0000259" key="4">
    <source>
        <dbReference type="PROSITE" id="PS50949"/>
    </source>
</evidence>
<evidence type="ECO:0000256" key="1">
    <source>
        <dbReference type="ARBA" id="ARBA00023015"/>
    </source>
</evidence>
<comment type="caution">
    <text evidence="5">The sequence shown here is derived from an EMBL/GenBank/DDBJ whole genome shotgun (WGS) entry which is preliminary data.</text>
</comment>
<keyword evidence="2" id="KW-0238">DNA-binding</keyword>
<evidence type="ECO:0000256" key="2">
    <source>
        <dbReference type="ARBA" id="ARBA00023125"/>
    </source>
</evidence>
<name>A0A2P6MI05_ALKUR</name>
<dbReference type="GO" id="GO:0003677">
    <property type="term" value="F:DNA binding"/>
    <property type="evidence" value="ECO:0007669"/>
    <property type="project" value="UniProtKB-KW"/>
</dbReference>
<dbReference type="Gene3D" id="3.40.1410.10">
    <property type="entry name" value="Chorismate lyase-like"/>
    <property type="match status" value="1"/>
</dbReference>
<sequence length="241" mass="28113">MEKLDHSKGSLYLQIKDILIDRIQKQYWEPNKLIPTEQELMEEFGVSRTTIRQAIQILVQNGLLEKKQGRGTVVKPQRLQGSLGRLKGFAEEVIESGRVPRSKTLRAEFREDLYQEKTVLMLQPHEKVLLVERIRFADETPIALERTVWPEAIGKLLIDENLDEAKYYEILESHNIWLKRASEQIKSINSTLLEADYLGIRGGEALLEMTRLSFGVDDKPIEFTKTKYRGDQYQYHIDLER</sequence>
<dbReference type="InterPro" id="IPR036388">
    <property type="entry name" value="WH-like_DNA-bd_sf"/>
</dbReference>
<dbReference type="GO" id="GO:0003700">
    <property type="term" value="F:DNA-binding transcription factor activity"/>
    <property type="evidence" value="ECO:0007669"/>
    <property type="project" value="InterPro"/>
</dbReference>
<dbReference type="FunFam" id="1.10.10.10:FF:000079">
    <property type="entry name" value="GntR family transcriptional regulator"/>
    <property type="match status" value="1"/>
</dbReference>
<dbReference type="PANTHER" id="PTHR44846">
    <property type="entry name" value="MANNOSYL-D-GLYCERATE TRANSPORT/METABOLISM SYSTEM REPRESSOR MNGR-RELATED"/>
    <property type="match status" value="1"/>
</dbReference>
<dbReference type="GO" id="GO:0045892">
    <property type="term" value="P:negative regulation of DNA-templated transcription"/>
    <property type="evidence" value="ECO:0007669"/>
    <property type="project" value="TreeGrafter"/>
</dbReference>
<proteinExistence type="predicted"/>
<dbReference type="SMART" id="SM00866">
    <property type="entry name" value="UTRA"/>
    <property type="match status" value="1"/>
</dbReference>
<reference evidence="5 6" key="1">
    <citation type="submission" date="2018-03" db="EMBL/GenBank/DDBJ databases">
        <title>Bacillus urumqiensis sp. nov., a moderately haloalkaliphilic bacterium isolated from a salt lake.</title>
        <authorList>
            <person name="Zhao B."/>
            <person name="Liao Z."/>
        </authorList>
    </citation>
    <scope>NUCLEOTIDE SEQUENCE [LARGE SCALE GENOMIC DNA]</scope>
    <source>
        <strain evidence="5 6">BZ-SZ-XJ18</strain>
    </source>
</reference>
<dbReference type="SUPFAM" id="SSF64288">
    <property type="entry name" value="Chorismate lyase-like"/>
    <property type="match status" value="1"/>
</dbReference>
<dbReference type="InterPro" id="IPR000524">
    <property type="entry name" value="Tscrpt_reg_HTH_GntR"/>
</dbReference>
<dbReference type="OrthoDB" id="9815017at2"/>
<evidence type="ECO:0000313" key="5">
    <source>
        <dbReference type="EMBL" id="PRO65888.1"/>
    </source>
</evidence>
<keyword evidence="3" id="KW-0804">Transcription</keyword>
<dbReference type="SMART" id="SM00345">
    <property type="entry name" value="HTH_GNTR"/>
    <property type="match status" value="1"/>
</dbReference>
<dbReference type="Pfam" id="PF00392">
    <property type="entry name" value="GntR"/>
    <property type="match status" value="1"/>
</dbReference>
<accession>A0A2P6MI05</accession>
<feature type="domain" description="HTH gntR-type" evidence="4">
    <location>
        <begin position="9"/>
        <end position="77"/>
    </location>
</feature>